<dbReference type="InterPro" id="IPR036390">
    <property type="entry name" value="WH_DNA-bd_sf"/>
</dbReference>
<comment type="caution">
    <text evidence="5">The sequence shown here is derived from an EMBL/GenBank/DDBJ whole genome shotgun (WGS) entry which is preliminary data.</text>
</comment>
<feature type="domain" description="HTH gntR-type" evidence="4">
    <location>
        <begin position="10"/>
        <end position="78"/>
    </location>
</feature>
<dbReference type="InterPro" id="IPR011663">
    <property type="entry name" value="UTRA"/>
</dbReference>
<sequence length="247" mass="27954">MITEENNSYVPKYVQIQNYILQKIQDGVFTVGDRIPSEAELSRQFDVSRITVNAAIKELASSRVVERIQGKGTFVLSPEKGAGRQSIAFASGIKIAPFEYFSNKPHKLIEHGIIQAGPVLCAKLNLEQDSYVYKVVRCVCVDGQTNELDYSYIPLSVCSNHTFDCEALEKIFLHDYVCKYFQDKPTHLKIFINTQITEDMDITSLNIEDQGNVLTWDTFVYKEEKVLAITTTVCASQTNKPFIALEF</sequence>
<keyword evidence="1" id="KW-0805">Transcription regulation</keyword>
<dbReference type="OrthoDB" id="163333at2"/>
<dbReference type="PROSITE" id="PS50949">
    <property type="entry name" value="HTH_GNTR"/>
    <property type="match status" value="1"/>
</dbReference>
<dbReference type="Pfam" id="PF00392">
    <property type="entry name" value="GntR"/>
    <property type="match status" value="1"/>
</dbReference>
<reference evidence="5 6" key="1">
    <citation type="submission" date="2011-04" db="EMBL/GenBank/DDBJ databases">
        <title>The Genome Sequence of Clostridium citroniae WAL-19142.</title>
        <authorList>
            <consortium name="The Broad Institute Genome Sequencing Platform"/>
            <person name="Earl A."/>
            <person name="Ward D."/>
            <person name="Feldgarden M."/>
            <person name="Gevers D."/>
            <person name="Warren Y.A."/>
            <person name="Tyrrell K.L."/>
            <person name="Citron D.M."/>
            <person name="Goldstein E.J."/>
            <person name="Daigneault M."/>
            <person name="Allen-Vercoe E."/>
            <person name="Young S.K."/>
            <person name="Zeng Q."/>
            <person name="Gargeya S."/>
            <person name="Fitzgerald M."/>
            <person name="Haas B."/>
            <person name="Abouelleil A."/>
            <person name="Alvarado L."/>
            <person name="Arachchi H.M."/>
            <person name="Berlin A."/>
            <person name="Brown A."/>
            <person name="Chapman S.B."/>
            <person name="Chen Z."/>
            <person name="Dunbar C."/>
            <person name="Freedman E."/>
            <person name="Gearin G."/>
            <person name="Gellesch M."/>
            <person name="Goldberg J."/>
            <person name="Griggs A."/>
            <person name="Gujja S."/>
            <person name="Heilman E.R."/>
            <person name="Heiman D."/>
            <person name="Howarth C."/>
            <person name="Larson L."/>
            <person name="Lui A."/>
            <person name="MacDonald P.J."/>
            <person name="Mehta T."/>
            <person name="Montmayeur A."/>
            <person name="Murphy C."/>
            <person name="Neiman D."/>
            <person name="Pearson M."/>
            <person name="Priest M."/>
            <person name="Roberts A."/>
            <person name="Saif S."/>
            <person name="Shea T."/>
            <person name="Shenoy N."/>
            <person name="Sisk P."/>
            <person name="Stolte C."/>
            <person name="Sykes S."/>
            <person name="White J."/>
            <person name="Yandava C."/>
            <person name="Wortman J."/>
            <person name="Nusbaum C."/>
            <person name="Birren B."/>
        </authorList>
    </citation>
    <scope>NUCLEOTIDE SEQUENCE [LARGE SCALE GENOMIC DNA]</scope>
    <source>
        <strain evidence="5 6">WAL-19142</strain>
    </source>
</reference>
<dbReference type="PRINTS" id="PR00035">
    <property type="entry name" value="HTHGNTR"/>
</dbReference>
<dbReference type="SUPFAM" id="SSF64288">
    <property type="entry name" value="Chorismate lyase-like"/>
    <property type="match status" value="1"/>
</dbReference>
<dbReference type="GO" id="GO:0003700">
    <property type="term" value="F:DNA-binding transcription factor activity"/>
    <property type="evidence" value="ECO:0007669"/>
    <property type="project" value="InterPro"/>
</dbReference>
<organism evidence="5 6">
    <name type="scientific">[Clostridium] citroniae WAL-19142</name>
    <dbReference type="NCBI Taxonomy" id="742734"/>
    <lineage>
        <taxon>Bacteria</taxon>
        <taxon>Bacillati</taxon>
        <taxon>Bacillota</taxon>
        <taxon>Clostridia</taxon>
        <taxon>Lachnospirales</taxon>
        <taxon>Lachnospiraceae</taxon>
        <taxon>Enterocloster</taxon>
    </lineage>
</organism>
<dbReference type="GO" id="GO:0003677">
    <property type="term" value="F:DNA binding"/>
    <property type="evidence" value="ECO:0007669"/>
    <property type="project" value="UniProtKB-KW"/>
</dbReference>
<evidence type="ECO:0000256" key="1">
    <source>
        <dbReference type="ARBA" id="ARBA00023015"/>
    </source>
</evidence>
<dbReference type="Gene3D" id="1.10.10.10">
    <property type="entry name" value="Winged helix-like DNA-binding domain superfamily/Winged helix DNA-binding domain"/>
    <property type="match status" value="1"/>
</dbReference>
<dbReference type="SUPFAM" id="SSF46785">
    <property type="entry name" value="Winged helix' DNA-binding domain"/>
    <property type="match status" value="1"/>
</dbReference>
<dbReference type="Proteomes" id="UP000037392">
    <property type="component" value="Unassembled WGS sequence"/>
</dbReference>
<protein>
    <recommendedName>
        <fullName evidence="4">HTH gntR-type domain-containing protein</fullName>
    </recommendedName>
</protein>
<dbReference type="AlphaFoldDB" id="A0A0J9BNX5"/>
<keyword evidence="2" id="KW-0238">DNA-binding</keyword>
<dbReference type="InterPro" id="IPR036388">
    <property type="entry name" value="WH-like_DNA-bd_sf"/>
</dbReference>
<gene>
    <name evidence="5" type="ORF">HMPREF9470_04809</name>
</gene>
<dbReference type="GeneID" id="93164249"/>
<dbReference type="InterPro" id="IPR028978">
    <property type="entry name" value="Chorismate_lyase_/UTRA_dom_sf"/>
</dbReference>
<dbReference type="EMBL" id="ADLK01000037">
    <property type="protein sequence ID" value="KMW14503.1"/>
    <property type="molecule type" value="Genomic_DNA"/>
</dbReference>
<evidence type="ECO:0000256" key="2">
    <source>
        <dbReference type="ARBA" id="ARBA00023125"/>
    </source>
</evidence>
<evidence type="ECO:0000313" key="6">
    <source>
        <dbReference type="Proteomes" id="UP000037392"/>
    </source>
</evidence>
<dbReference type="InterPro" id="IPR050679">
    <property type="entry name" value="Bact_HTH_transcr_reg"/>
</dbReference>
<dbReference type="InterPro" id="IPR000524">
    <property type="entry name" value="Tscrpt_reg_HTH_GntR"/>
</dbReference>
<evidence type="ECO:0000256" key="3">
    <source>
        <dbReference type="ARBA" id="ARBA00023163"/>
    </source>
</evidence>
<dbReference type="PATRIC" id="fig|742734.4.peg.5152"/>
<evidence type="ECO:0000313" key="5">
    <source>
        <dbReference type="EMBL" id="KMW14503.1"/>
    </source>
</evidence>
<dbReference type="Pfam" id="PF07702">
    <property type="entry name" value="UTRA"/>
    <property type="match status" value="1"/>
</dbReference>
<keyword evidence="3" id="KW-0804">Transcription</keyword>
<dbReference type="CDD" id="cd07377">
    <property type="entry name" value="WHTH_GntR"/>
    <property type="match status" value="1"/>
</dbReference>
<accession>A0A0J9BNX5</accession>
<dbReference type="PANTHER" id="PTHR44846">
    <property type="entry name" value="MANNOSYL-D-GLYCERATE TRANSPORT/METABOLISM SYSTEM REPRESSOR MNGR-RELATED"/>
    <property type="match status" value="1"/>
</dbReference>
<dbReference type="GO" id="GO:0045892">
    <property type="term" value="P:negative regulation of DNA-templated transcription"/>
    <property type="evidence" value="ECO:0007669"/>
    <property type="project" value="TreeGrafter"/>
</dbReference>
<dbReference type="FunFam" id="1.10.10.10:FF:000079">
    <property type="entry name" value="GntR family transcriptional regulator"/>
    <property type="match status" value="1"/>
</dbReference>
<dbReference type="SMART" id="SM00345">
    <property type="entry name" value="HTH_GNTR"/>
    <property type="match status" value="1"/>
</dbReference>
<name>A0A0J9BNX5_9FIRM</name>
<dbReference type="PANTHER" id="PTHR44846:SF1">
    <property type="entry name" value="MANNOSYL-D-GLYCERATE TRANSPORT_METABOLISM SYSTEM REPRESSOR MNGR-RELATED"/>
    <property type="match status" value="1"/>
</dbReference>
<dbReference type="RefSeq" id="WP_007859439.1">
    <property type="nucleotide sequence ID" value="NZ_KQ235883.1"/>
</dbReference>
<proteinExistence type="predicted"/>
<evidence type="ECO:0000259" key="4">
    <source>
        <dbReference type="PROSITE" id="PS50949"/>
    </source>
</evidence>
<dbReference type="Gene3D" id="3.40.1410.10">
    <property type="entry name" value="Chorismate lyase-like"/>
    <property type="match status" value="1"/>
</dbReference>